<dbReference type="PANTHER" id="PTHR31793">
    <property type="entry name" value="4-HYDROXYBENZOYL-COA THIOESTERASE FAMILY MEMBER"/>
    <property type="match status" value="1"/>
</dbReference>
<evidence type="ECO:0000313" key="3">
    <source>
        <dbReference type="EMBL" id="GAA0875558.1"/>
    </source>
</evidence>
<comment type="caution">
    <text evidence="3">The sequence shown here is derived from an EMBL/GenBank/DDBJ whole genome shotgun (WGS) entry which is preliminary data.</text>
</comment>
<dbReference type="Gene3D" id="3.10.129.10">
    <property type="entry name" value="Hotdog Thioesterase"/>
    <property type="match status" value="1"/>
</dbReference>
<dbReference type="CDD" id="cd00586">
    <property type="entry name" value="4HBT"/>
    <property type="match status" value="1"/>
</dbReference>
<dbReference type="Pfam" id="PF13279">
    <property type="entry name" value="4HBT_2"/>
    <property type="match status" value="1"/>
</dbReference>
<keyword evidence="2" id="KW-0378">Hydrolase</keyword>
<dbReference type="RefSeq" id="WP_343787170.1">
    <property type="nucleotide sequence ID" value="NZ_BAAAFH010000011.1"/>
</dbReference>
<protein>
    <submittedName>
        <fullName evidence="3">Thioesterase family protein</fullName>
    </submittedName>
</protein>
<proteinExistence type="inferred from homology"/>
<keyword evidence="4" id="KW-1185">Reference proteome</keyword>
<dbReference type="EMBL" id="BAAAFH010000011">
    <property type="protein sequence ID" value="GAA0875558.1"/>
    <property type="molecule type" value="Genomic_DNA"/>
</dbReference>
<dbReference type="InterPro" id="IPR029069">
    <property type="entry name" value="HotDog_dom_sf"/>
</dbReference>
<evidence type="ECO:0000313" key="4">
    <source>
        <dbReference type="Proteomes" id="UP001501126"/>
    </source>
</evidence>
<organism evidence="3 4">
    <name type="scientific">Wandonia haliotis</name>
    <dbReference type="NCBI Taxonomy" id="574963"/>
    <lineage>
        <taxon>Bacteria</taxon>
        <taxon>Pseudomonadati</taxon>
        <taxon>Bacteroidota</taxon>
        <taxon>Flavobacteriia</taxon>
        <taxon>Flavobacteriales</taxon>
        <taxon>Crocinitomicaceae</taxon>
        <taxon>Wandonia</taxon>
    </lineage>
</organism>
<gene>
    <name evidence="3" type="ORF">GCM10009118_19670</name>
</gene>
<dbReference type="PANTHER" id="PTHR31793:SF27">
    <property type="entry name" value="NOVEL THIOESTERASE SUPERFAMILY DOMAIN AND SAPOSIN A-TYPE DOMAIN CONTAINING PROTEIN (0610012H03RIK)"/>
    <property type="match status" value="1"/>
</dbReference>
<name>A0ABP3Y4H4_9FLAO</name>
<evidence type="ECO:0000256" key="1">
    <source>
        <dbReference type="ARBA" id="ARBA00005953"/>
    </source>
</evidence>
<comment type="similarity">
    <text evidence="1">Belongs to the 4-hydroxybenzoyl-CoA thioesterase family.</text>
</comment>
<evidence type="ECO:0000256" key="2">
    <source>
        <dbReference type="ARBA" id="ARBA00022801"/>
    </source>
</evidence>
<sequence>MSNILRIQARFSDVDMMGHVNNAIYLNYFETARMHFLSNELGTKWDWENKGIVLRKNEIEYLEPVFLTDMIDVEVRPETIGNTSFVLSYVLRVGDKIKCKGESLLVCFDYTAKTSVQVYPEFRKAFERFIK</sequence>
<dbReference type="Proteomes" id="UP001501126">
    <property type="component" value="Unassembled WGS sequence"/>
</dbReference>
<reference evidence="4" key="1">
    <citation type="journal article" date="2019" name="Int. J. Syst. Evol. Microbiol.">
        <title>The Global Catalogue of Microorganisms (GCM) 10K type strain sequencing project: providing services to taxonomists for standard genome sequencing and annotation.</title>
        <authorList>
            <consortium name="The Broad Institute Genomics Platform"/>
            <consortium name="The Broad Institute Genome Sequencing Center for Infectious Disease"/>
            <person name="Wu L."/>
            <person name="Ma J."/>
        </authorList>
    </citation>
    <scope>NUCLEOTIDE SEQUENCE [LARGE SCALE GENOMIC DNA]</scope>
    <source>
        <strain evidence="4">JCM 16083</strain>
    </source>
</reference>
<accession>A0ABP3Y4H4</accession>
<dbReference type="SUPFAM" id="SSF54637">
    <property type="entry name" value="Thioesterase/thiol ester dehydrase-isomerase"/>
    <property type="match status" value="1"/>
</dbReference>
<dbReference type="InterPro" id="IPR050563">
    <property type="entry name" value="4-hydroxybenzoyl-CoA_TE"/>
</dbReference>